<evidence type="ECO:0000256" key="1">
    <source>
        <dbReference type="SAM" id="MobiDB-lite"/>
    </source>
</evidence>
<accession>A2ZD91</accession>
<evidence type="ECO:0000313" key="2">
    <source>
        <dbReference type="EMBL" id="EAY80575.1"/>
    </source>
</evidence>
<proteinExistence type="predicted"/>
<evidence type="ECO:0000313" key="3">
    <source>
        <dbReference type="Proteomes" id="UP000007015"/>
    </source>
</evidence>
<protein>
    <submittedName>
        <fullName evidence="2">Uncharacterized protein</fullName>
    </submittedName>
</protein>
<name>A2ZD91_ORYSI</name>
<feature type="compositionally biased region" description="Acidic residues" evidence="1">
    <location>
        <begin position="15"/>
        <end position="26"/>
    </location>
</feature>
<dbReference type="EMBL" id="CM000136">
    <property type="protein sequence ID" value="EAY80575.1"/>
    <property type="molecule type" value="Genomic_DNA"/>
</dbReference>
<organism evidence="2 3">
    <name type="scientific">Oryza sativa subsp. indica</name>
    <name type="common">Rice</name>
    <dbReference type="NCBI Taxonomy" id="39946"/>
    <lineage>
        <taxon>Eukaryota</taxon>
        <taxon>Viridiplantae</taxon>
        <taxon>Streptophyta</taxon>
        <taxon>Embryophyta</taxon>
        <taxon>Tracheophyta</taxon>
        <taxon>Spermatophyta</taxon>
        <taxon>Magnoliopsida</taxon>
        <taxon>Liliopsida</taxon>
        <taxon>Poales</taxon>
        <taxon>Poaceae</taxon>
        <taxon>BOP clade</taxon>
        <taxon>Oryzoideae</taxon>
        <taxon>Oryzeae</taxon>
        <taxon>Oryzinae</taxon>
        <taxon>Oryza</taxon>
        <taxon>Oryza sativa</taxon>
    </lineage>
</organism>
<dbReference type="Gramene" id="BGIOSGA035100-TA">
    <property type="protein sequence ID" value="BGIOSGA035100-PA"/>
    <property type="gene ID" value="BGIOSGA035100"/>
</dbReference>
<dbReference type="HOGENOM" id="CLU_3017611_0_0_1"/>
<keyword evidence="3" id="KW-1185">Reference proteome</keyword>
<gene>
    <name evidence="2" type="ORF">OsI_35756</name>
</gene>
<dbReference type="Proteomes" id="UP000007015">
    <property type="component" value="Chromosome 11"/>
</dbReference>
<dbReference type="AlphaFoldDB" id="A2ZD91"/>
<feature type="region of interest" description="Disordered" evidence="1">
    <location>
        <begin position="1"/>
        <end position="56"/>
    </location>
</feature>
<reference evidence="2 3" key="1">
    <citation type="journal article" date="2005" name="PLoS Biol.">
        <title>The genomes of Oryza sativa: a history of duplications.</title>
        <authorList>
            <person name="Yu J."/>
            <person name="Wang J."/>
            <person name="Lin W."/>
            <person name="Li S."/>
            <person name="Li H."/>
            <person name="Zhou J."/>
            <person name="Ni P."/>
            <person name="Dong W."/>
            <person name="Hu S."/>
            <person name="Zeng C."/>
            <person name="Zhang J."/>
            <person name="Zhang Y."/>
            <person name="Li R."/>
            <person name="Xu Z."/>
            <person name="Li S."/>
            <person name="Li X."/>
            <person name="Zheng H."/>
            <person name="Cong L."/>
            <person name="Lin L."/>
            <person name="Yin J."/>
            <person name="Geng J."/>
            <person name="Li G."/>
            <person name="Shi J."/>
            <person name="Liu J."/>
            <person name="Lv H."/>
            <person name="Li J."/>
            <person name="Wang J."/>
            <person name="Deng Y."/>
            <person name="Ran L."/>
            <person name="Shi X."/>
            <person name="Wang X."/>
            <person name="Wu Q."/>
            <person name="Li C."/>
            <person name="Ren X."/>
            <person name="Wang J."/>
            <person name="Wang X."/>
            <person name="Li D."/>
            <person name="Liu D."/>
            <person name="Zhang X."/>
            <person name="Ji Z."/>
            <person name="Zhao W."/>
            <person name="Sun Y."/>
            <person name="Zhang Z."/>
            <person name="Bao J."/>
            <person name="Han Y."/>
            <person name="Dong L."/>
            <person name="Ji J."/>
            <person name="Chen P."/>
            <person name="Wu S."/>
            <person name="Liu J."/>
            <person name="Xiao Y."/>
            <person name="Bu D."/>
            <person name="Tan J."/>
            <person name="Yang L."/>
            <person name="Ye C."/>
            <person name="Zhang J."/>
            <person name="Xu J."/>
            <person name="Zhou Y."/>
            <person name="Yu Y."/>
            <person name="Zhang B."/>
            <person name="Zhuang S."/>
            <person name="Wei H."/>
            <person name="Liu B."/>
            <person name="Lei M."/>
            <person name="Yu H."/>
            <person name="Li Y."/>
            <person name="Xu H."/>
            <person name="Wei S."/>
            <person name="He X."/>
            <person name="Fang L."/>
            <person name="Zhang Z."/>
            <person name="Zhang Y."/>
            <person name="Huang X."/>
            <person name="Su Z."/>
            <person name="Tong W."/>
            <person name="Li J."/>
            <person name="Tong Z."/>
            <person name="Li S."/>
            <person name="Ye J."/>
            <person name="Wang L."/>
            <person name="Fang L."/>
            <person name="Lei T."/>
            <person name="Chen C."/>
            <person name="Chen H."/>
            <person name="Xu Z."/>
            <person name="Li H."/>
            <person name="Huang H."/>
            <person name="Zhang F."/>
            <person name="Xu H."/>
            <person name="Li N."/>
            <person name="Zhao C."/>
            <person name="Li S."/>
            <person name="Dong L."/>
            <person name="Huang Y."/>
            <person name="Li L."/>
            <person name="Xi Y."/>
            <person name="Qi Q."/>
            <person name="Li W."/>
            <person name="Zhang B."/>
            <person name="Hu W."/>
            <person name="Zhang Y."/>
            <person name="Tian X."/>
            <person name="Jiao Y."/>
            <person name="Liang X."/>
            <person name="Jin J."/>
            <person name="Gao L."/>
            <person name="Zheng W."/>
            <person name="Hao B."/>
            <person name="Liu S."/>
            <person name="Wang W."/>
            <person name="Yuan L."/>
            <person name="Cao M."/>
            <person name="McDermott J."/>
            <person name="Samudrala R."/>
            <person name="Wang J."/>
            <person name="Wong G.K."/>
            <person name="Yang H."/>
        </authorList>
    </citation>
    <scope>NUCLEOTIDE SEQUENCE [LARGE SCALE GENOMIC DNA]</scope>
    <source>
        <strain evidence="3">cv. 93-11</strain>
    </source>
</reference>
<sequence length="56" mass="6078">MGRKRKARVSRDGDGSGEEEQEEEEPAPAAVESKSLYEVPPAGEFGGSLRDQRVCV</sequence>